<protein>
    <submittedName>
        <fullName evidence="1">Uncharacterized protein</fullName>
    </submittedName>
</protein>
<name>A0A6J5NQB8_9CAUD</name>
<accession>A0A6J5NQB8</accession>
<gene>
    <name evidence="1" type="ORF">UFOVP703_70</name>
</gene>
<sequence>MTEQRKPGRPALPPGEKLVVVPVRLTEAQKAKLQRIGVQRLRDWLDRCKE</sequence>
<reference evidence="1" key="1">
    <citation type="submission" date="2020-04" db="EMBL/GenBank/DDBJ databases">
        <authorList>
            <person name="Chiriac C."/>
            <person name="Salcher M."/>
            <person name="Ghai R."/>
            <person name="Kavagutti S V."/>
        </authorList>
    </citation>
    <scope>NUCLEOTIDE SEQUENCE</scope>
</reference>
<organism evidence="1">
    <name type="scientific">uncultured Caudovirales phage</name>
    <dbReference type="NCBI Taxonomy" id="2100421"/>
    <lineage>
        <taxon>Viruses</taxon>
        <taxon>Duplodnaviria</taxon>
        <taxon>Heunggongvirae</taxon>
        <taxon>Uroviricota</taxon>
        <taxon>Caudoviricetes</taxon>
        <taxon>Peduoviridae</taxon>
        <taxon>Maltschvirus</taxon>
        <taxon>Maltschvirus maltsch</taxon>
    </lineage>
</organism>
<evidence type="ECO:0000313" key="1">
    <source>
        <dbReference type="EMBL" id="CAB4159208.1"/>
    </source>
</evidence>
<dbReference type="EMBL" id="LR796673">
    <property type="protein sequence ID" value="CAB4159208.1"/>
    <property type="molecule type" value="Genomic_DNA"/>
</dbReference>
<proteinExistence type="predicted"/>